<organism evidence="6 7">
    <name type="scientific">Sphingobacterium daejeonense</name>
    <dbReference type="NCBI Taxonomy" id="371142"/>
    <lineage>
        <taxon>Bacteria</taxon>
        <taxon>Pseudomonadati</taxon>
        <taxon>Bacteroidota</taxon>
        <taxon>Sphingobacteriia</taxon>
        <taxon>Sphingobacteriales</taxon>
        <taxon>Sphingobacteriaceae</taxon>
        <taxon>Sphingobacterium</taxon>
    </lineage>
</organism>
<proteinExistence type="inferred from homology"/>
<keyword evidence="7" id="KW-1185">Reference proteome</keyword>
<dbReference type="Pfam" id="PF01081">
    <property type="entry name" value="Aldolase"/>
    <property type="match status" value="1"/>
</dbReference>
<keyword evidence="4" id="KW-0456">Lyase</keyword>
<dbReference type="Gene3D" id="3.20.20.70">
    <property type="entry name" value="Aldolase class I"/>
    <property type="match status" value="1"/>
</dbReference>
<evidence type="ECO:0000256" key="5">
    <source>
        <dbReference type="ARBA" id="ARBA00023277"/>
    </source>
</evidence>
<evidence type="ECO:0000256" key="3">
    <source>
        <dbReference type="ARBA" id="ARBA00011233"/>
    </source>
</evidence>
<gene>
    <name evidence="6" type="ORF">ACFQ2C_15830</name>
</gene>
<evidence type="ECO:0000313" key="6">
    <source>
        <dbReference type="EMBL" id="MFD1167074.1"/>
    </source>
</evidence>
<dbReference type="InterPro" id="IPR013785">
    <property type="entry name" value="Aldolase_TIM"/>
</dbReference>
<evidence type="ECO:0000256" key="1">
    <source>
        <dbReference type="ARBA" id="ARBA00004761"/>
    </source>
</evidence>
<dbReference type="CDD" id="cd00452">
    <property type="entry name" value="KDPG_aldolase"/>
    <property type="match status" value="1"/>
</dbReference>
<comment type="similarity">
    <text evidence="2">Belongs to the KHG/KDPG aldolase family.</text>
</comment>
<dbReference type="RefSeq" id="WP_380898163.1">
    <property type="nucleotide sequence ID" value="NZ_JBHTKY010000029.1"/>
</dbReference>
<comment type="subunit">
    <text evidence="3">Homotrimer.</text>
</comment>
<keyword evidence="5" id="KW-0119">Carbohydrate metabolism</keyword>
<evidence type="ECO:0000256" key="2">
    <source>
        <dbReference type="ARBA" id="ARBA00006906"/>
    </source>
</evidence>
<sequence length="218" mass="24050">MKNQNIDQILQSPVIPVFYDADINTCIKILTSCYQGGIRVFEFVNRGPEAEKNFKELLYYRDKNFKDLKLGIGTIMNADQAKLFSEMGADFLVSPIFSDSIASAIKDGMLWIPGCMTPSEIAAAQNVGCTFVKLFPGETLGPGFLKSIKPIFPKLKFMPTGGVDCTEDSIDKWFDAGVSAVGLGSKLFVKIDGKYQYGAISENCDNLLNWARQKTKGL</sequence>
<evidence type="ECO:0000256" key="4">
    <source>
        <dbReference type="ARBA" id="ARBA00023239"/>
    </source>
</evidence>
<comment type="pathway">
    <text evidence="1">Carbohydrate acid metabolism.</text>
</comment>
<dbReference type="InterPro" id="IPR000887">
    <property type="entry name" value="Aldlse_KDPG_KHG"/>
</dbReference>
<dbReference type="PANTHER" id="PTHR30246:SF1">
    <property type="entry name" value="2-DEHYDRO-3-DEOXY-6-PHOSPHOGALACTONATE ALDOLASE-RELATED"/>
    <property type="match status" value="1"/>
</dbReference>
<accession>A0ABW3RPP4</accession>
<evidence type="ECO:0000313" key="7">
    <source>
        <dbReference type="Proteomes" id="UP001597205"/>
    </source>
</evidence>
<protein>
    <submittedName>
        <fullName evidence="6">Bifunctional 4-hydroxy-2-oxoglutarate aldolase/2-dehydro-3-deoxy-phosphogluconate aldolase</fullName>
    </submittedName>
</protein>
<dbReference type="PANTHER" id="PTHR30246">
    <property type="entry name" value="2-KETO-3-DEOXY-6-PHOSPHOGLUCONATE ALDOLASE"/>
    <property type="match status" value="1"/>
</dbReference>
<comment type="caution">
    <text evidence="6">The sequence shown here is derived from an EMBL/GenBank/DDBJ whole genome shotgun (WGS) entry which is preliminary data.</text>
</comment>
<dbReference type="EMBL" id="JBHTKY010000029">
    <property type="protein sequence ID" value="MFD1167074.1"/>
    <property type="molecule type" value="Genomic_DNA"/>
</dbReference>
<reference evidence="7" key="1">
    <citation type="journal article" date="2019" name="Int. J. Syst. Evol. Microbiol.">
        <title>The Global Catalogue of Microorganisms (GCM) 10K type strain sequencing project: providing services to taxonomists for standard genome sequencing and annotation.</title>
        <authorList>
            <consortium name="The Broad Institute Genomics Platform"/>
            <consortium name="The Broad Institute Genome Sequencing Center for Infectious Disease"/>
            <person name="Wu L."/>
            <person name="Ma J."/>
        </authorList>
    </citation>
    <scope>NUCLEOTIDE SEQUENCE [LARGE SCALE GENOMIC DNA]</scope>
    <source>
        <strain evidence="7">CCUG 52468</strain>
    </source>
</reference>
<name>A0ABW3RPP4_9SPHI</name>
<dbReference type="Proteomes" id="UP001597205">
    <property type="component" value="Unassembled WGS sequence"/>
</dbReference>
<dbReference type="SUPFAM" id="SSF51569">
    <property type="entry name" value="Aldolase"/>
    <property type="match status" value="1"/>
</dbReference>